<evidence type="ECO:0000256" key="4">
    <source>
        <dbReference type="ARBA" id="ARBA00022692"/>
    </source>
</evidence>
<evidence type="ECO:0000256" key="6">
    <source>
        <dbReference type="ARBA" id="ARBA00023015"/>
    </source>
</evidence>
<feature type="region of interest" description="Disordered" evidence="11">
    <location>
        <begin position="495"/>
        <end position="522"/>
    </location>
</feature>
<feature type="transmembrane region" description="Helical" evidence="12">
    <location>
        <begin position="262"/>
        <end position="283"/>
    </location>
</feature>
<dbReference type="SUPFAM" id="SSF57701">
    <property type="entry name" value="Zn2/Cys6 DNA-binding domain"/>
    <property type="match status" value="1"/>
</dbReference>
<evidence type="ECO:0000256" key="2">
    <source>
        <dbReference type="ARBA" id="ARBA00006279"/>
    </source>
</evidence>
<sequence>MESTTVSDLENQQFLGSSSDTPPTISKSVLCRLYVSHFLSTWNSRLFEFGAVLFLASIFRDTLLYASVYALVRSLSSVLFSSSLGSVVDRSNRLKAIRMSIVWQRLPVVASCACFLVLLQPSSSSYLSPLVFIAAVLFACVEKLAASANSVAVERDWAIVISNALHISKQDLNATMRRIDLFCKLLAPLAVSLIDGFSTRLAIWIVLVWNFTTVWVEYIAIAQVYKSVPNLERLPDTIESTTQSLSDPWRAYFASPMVLPSFALSLLYLTVLSFGPTMTTYLLHSTSFTSIQVSTMRIGAILVEIAGTWVAPVLMRRIGPIRSGLWFLNWQFACLAAPVASFAMFRDVVQQGRAATCLVVGVALSRLGLWGFDLSIQLLIQEGIDPQSRAKFSSTEIALQSIWELVSFAMTIVFPHPEQFKFPVYISYGAITMAAICFATARGLGRSGPRRRTGCLTCRARKVRCDETKPVCANCIRLHLQCIYKTIVPGLVASRRNGRSQRPDPTATSVSVSPTPERPDVNFFDTVLRPEERRQQQSPLRLMCEMDVQGGVDILGFNGETTSDLEQRHLDLTSRYSDFQLPSTVASPSALSWTQSVEEAPVARDGSLDGVEANLPGSSPWSEPKATDEEQQQQQLLMRFLESEAPPTIFGSVNLEWKYVRNAIVNQSRDFRPLLNSIYCYADIHMPTREDKQWKTAPTYHQQASSEIRSHLLGDMSHCTLKRIFATLISVPELCPPGASFLHSAYRLLQRFHRKTQKWTGFGHLIVSWVSLLDIKALIAGREGDPLIELGILSNSTREHIPGSDSTTNNNNNNNEDEEDEDTLAQPTYLIQTAILNPSFHFFFQTQQIIRRIVHIDLHHRSRGTVSDEFEVLQIAHQVDADLESLWNGRPRVLDLHRTPEALFDTLQPRVAVEVCRCFRQYIANFLAVFIYLHRVAFAIYPRTDRVRSAVDGIVQLARVEAESESLSLASGVSGVSSRALPIGFVWPLFVAGLEGSYDQRVWIIQTMQRMAMSDQQNQNRNKGHDSHPSRSRSHSSNVHDISAQRHPNVEKALFLLEEMMRRQDVSRTWADSRCVRREVFADFFVMI</sequence>
<evidence type="ECO:0000313" key="15">
    <source>
        <dbReference type="Proteomes" id="UP000324241"/>
    </source>
</evidence>
<comment type="subcellular location">
    <subcellularLocation>
        <location evidence="1">Membrane</location>
        <topology evidence="1">Multi-pass membrane protein</topology>
    </subcellularLocation>
</comment>
<dbReference type="PANTHER" id="PTHR11660:SF57">
    <property type="entry name" value="SOLUTE CARRIER FAMILY 40 MEMBER"/>
    <property type="match status" value="1"/>
</dbReference>
<feature type="region of interest" description="Disordered" evidence="11">
    <location>
        <begin position="597"/>
        <end position="630"/>
    </location>
</feature>
<feature type="domain" description="Zn(2)-C6 fungal-type" evidence="13">
    <location>
        <begin position="454"/>
        <end position="484"/>
    </location>
</feature>
<dbReference type="InterPro" id="IPR009716">
    <property type="entry name" value="Ferroportin-1"/>
</dbReference>
<feature type="transmembrane region" description="Helical" evidence="12">
    <location>
        <begin position="327"/>
        <end position="345"/>
    </location>
</feature>
<evidence type="ECO:0000313" key="14">
    <source>
        <dbReference type="EMBL" id="KAA8652658.1"/>
    </source>
</evidence>
<dbReference type="GO" id="GO:0003677">
    <property type="term" value="F:DNA binding"/>
    <property type="evidence" value="ECO:0007669"/>
    <property type="project" value="UniProtKB-KW"/>
</dbReference>
<dbReference type="InterPro" id="IPR021858">
    <property type="entry name" value="Fun_TF"/>
</dbReference>
<dbReference type="GO" id="GO:0009893">
    <property type="term" value="P:positive regulation of metabolic process"/>
    <property type="evidence" value="ECO:0007669"/>
    <property type="project" value="UniProtKB-ARBA"/>
</dbReference>
<dbReference type="CDD" id="cd17480">
    <property type="entry name" value="MFS_SLC40A1_like"/>
    <property type="match status" value="1"/>
</dbReference>
<dbReference type="CDD" id="cd00067">
    <property type="entry name" value="GAL4"/>
    <property type="match status" value="1"/>
</dbReference>
<dbReference type="GO" id="GO:0008270">
    <property type="term" value="F:zinc ion binding"/>
    <property type="evidence" value="ECO:0007669"/>
    <property type="project" value="InterPro"/>
</dbReference>
<dbReference type="InterPro" id="IPR036864">
    <property type="entry name" value="Zn2-C6_fun-type_DNA-bd_sf"/>
</dbReference>
<feature type="region of interest" description="Disordered" evidence="11">
    <location>
        <begin position="1"/>
        <end position="21"/>
    </location>
</feature>
<feature type="transmembrane region" description="Helical" evidence="12">
    <location>
        <begin position="295"/>
        <end position="315"/>
    </location>
</feature>
<keyword evidence="10" id="KW-0539">Nucleus</keyword>
<gene>
    <name evidence="14" type="ORF">ATNIH1004_001563</name>
</gene>
<dbReference type="OrthoDB" id="648861at2759"/>
<dbReference type="SUPFAM" id="SSF103473">
    <property type="entry name" value="MFS general substrate transporter"/>
    <property type="match status" value="1"/>
</dbReference>
<keyword evidence="6" id="KW-0805">Transcription regulation</keyword>
<evidence type="ECO:0000256" key="9">
    <source>
        <dbReference type="ARBA" id="ARBA00023163"/>
    </source>
</evidence>
<keyword evidence="5 12" id="KW-1133">Transmembrane helix</keyword>
<dbReference type="GO" id="GO:0000981">
    <property type="term" value="F:DNA-binding transcription factor activity, RNA polymerase II-specific"/>
    <property type="evidence" value="ECO:0007669"/>
    <property type="project" value="InterPro"/>
</dbReference>
<dbReference type="Pfam" id="PF11951">
    <property type="entry name" value="Fungal_trans_2"/>
    <property type="match status" value="1"/>
</dbReference>
<dbReference type="Proteomes" id="UP000324241">
    <property type="component" value="Unassembled WGS sequence"/>
</dbReference>
<evidence type="ECO:0000256" key="7">
    <source>
        <dbReference type="ARBA" id="ARBA00023125"/>
    </source>
</evidence>
<evidence type="ECO:0000259" key="13">
    <source>
        <dbReference type="PROSITE" id="PS50048"/>
    </source>
</evidence>
<comment type="similarity">
    <text evidence="2">Belongs to the ferroportin (FP) (TC 2.A.100) family. SLC40A subfamily.</text>
</comment>
<keyword evidence="4 12" id="KW-0812">Transmembrane</keyword>
<dbReference type="Gene3D" id="1.20.1250.20">
    <property type="entry name" value="MFS general substrate transporter like domains"/>
    <property type="match status" value="1"/>
</dbReference>
<dbReference type="Gene3D" id="4.10.240.10">
    <property type="entry name" value="Zn(2)-C6 fungal-type DNA-binding domain"/>
    <property type="match status" value="1"/>
</dbReference>
<feature type="transmembrane region" description="Helical" evidence="12">
    <location>
        <begin position="201"/>
        <end position="225"/>
    </location>
</feature>
<feature type="transmembrane region" description="Helical" evidence="12">
    <location>
        <begin position="422"/>
        <end position="441"/>
    </location>
</feature>
<dbReference type="GO" id="GO:0016020">
    <property type="term" value="C:membrane"/>
    <property type="evidence" value="ECO:0007669"/>
    <property type="project" value="UniProtKB-SubCell"/>
</dbReference>
<dbReference type="Pfam" id="PF00172">
    <property type="entry name" value="Zn_clus"/>
    <property type="match status" value="1"/>
</dbReference>
<keyword evidence="7" id="KW-0238">DNA-binding</keyword>
<dbReference type="PROSITE" id="PS50048">
    <property type="entry name" value="ZN2_CY6_FUNGAL_2"/>
    <property type="match status" value="1"/>
</dbReference>
<comment type="caution">
    <text evidence="14">The sequence shown here is derived from an EMBL/GenBank/DDBJ whole genome shotgun (WGS) entry which is preliminary data.</text>
</comment>
<keyword evidence="3" id="KW-0813">Transport</keyword>
<feature type="region of interest" description="Disordered" evidence="11">
    <location>
        <begin position="799"/>
        <end position="823"/>
    </location>
</feature>
<keyword evidence="9" id="KW-0804">Transcription</keyword>
<organism evidence="14 15">
    <name type="scientific">Aspergillus tanneri</name>
    <dbReference type="NCBI Taxonomy" id="1220188"/>
    <lineage>
        <taxon>Eukaryota</taxon>
        <taxon>Fungi</taxon>
        <taxon>Dikarya</taxon>
        <taxon>Ascomycota</taxon>
        <taxon>Pezizomycotina</taxon>
        <taxon>Eurotiomycetes</taxon>
        <taxon>Eurotiomycetidae</taxon>
        <taxon>Eurotiales</taxon>
        <taxon>Aspergillaceae</taxon>
        <taxon>Aspergillus</taxon>
        <taxon>Aspergillus subgen. Circumdati</taxon>
    </lineage>
</organism>
<evidence type="ECO:0000256" key="8">
    <source>
        <dbReference type="ARBA" id="ARBA00023136"/>
    </source>
</evidence>
<protein>
    <recommendedName>
        <fullName evidence="13">Zn(2)-C6 fungal-type domain-containing protein</fullName>
    </recommendedName>
</protein>
<dbReference type="AlphaFoldDB" id="A0A5M9N0N7"/>
<dbReference type="PANTHER" id="PTHR11660">
    <property type="entry name" value="SOLUTE CARRIER FAMILY 40 MEMBER"/>
    <property type="match status" value="1"/>
</dbReference>
<evidence type="ECO:0000256" key="12">
    <source>
        <dbReference type="SAM" id="Phobius"/>
    </source>
</evidence>
<name>A0A5M9N0N7_9EURO</name>
<evidence type="ECO:0000256" key="3">
    <source>
        <dbReference type="ARBA" id="ARBA00022448"/>
    </source>
</evidence>
<dbReference type="SMART" id="SM00066">
    <property type="entry name" value="GAL4"/>
    <property type="match status" value="1"/>
</dbReference>
<dbReference type="VEuPathDB" id="FungiDB:EYZ11_010654"/>
<dbReference type="RefSeq" id="XP_033432019.1">
    <property type="nucleotide sequence ID" value="XM_033566262.1"/>
</dbReference>
<dbReference type="VEuPathDB" id="FungiDB:EYZ11_010651"/>
<dbReference type="InterPro" id="IPR001138">
    <property type="entry name" value="Zn2Cys6_DnaBD"/>
</dbReference>
<accession>A0A5M9N0N7</accession>
<feature type="transmembrane region" description="Helical" evidence="12">
    <location>
        <begin position="102"/>
        <end position="120"/>
    </location>
</feature>
<proteinExistence type="inferred from homology"/>
<reference evidence="14 15" key="1">
    <citation type="submission" date="2019-08" db="EMBL/GenBank/DDBJ databases">
        <title>The genome sequence of a newly discovered highly antifungal drug resistant Aspergillus species, Aspergillus tanneri NIH 1004.</title>
        <authorList>
            <person name="Mounaud S."/>
            <person name="Singh I."/>
            <person name="Joardar V."/>
            <person name="Pakala S."/>
            <person name="Pakala S."/>
            <person name="Venepally P."/>
            <person name="Chung J.K."/>
            <person name="Losada L."/>
            <person name="Nierman W.C."/>
        </authorList>
    </citation>
    <scope>NUCLEOTIDE SEQUENCE [LARGE SCALE GENOMIC DNA]</scope>
    <source>
        <strain evidence="14 15">NIH1004</strain>
    </source>
</reference>
<evidence type="ECO:0000256" key="1">
    <source>
        <dbReference type="ARBA" id="ARBA00004141"/>
    </source>
</evidence>
<feature type="region of interest" description="Disordered" evidence="11">
    <location>
        <begin position="1014"/>
        <end position="1043"/>
    </location>
</feature>
<dbReference type="GO" id="GO:0005381">
    <property type="term" value="F:iron ion transmembrane transporter activity"/>
    <property type="evidence" value="ECO:0007669"/>
    <property type="project" value="InterPro"/>
</dbReference>
<dbReference type="PROSITE" id="PS00463">
    <property type="entry name" value="ZN2_CY6_FUNGAL_1"/>
    <property type="match status" value="1"/>
</dbReference>
<dbReference type="EMBL" id="QUQM01000002">
    <property type="protein sequence ID" value="KAA8652658.1"/>
    <property type="molecule type" value="Genomic_DNA"/>
</dbReference>
<evidence type="ECO:0000256" key="10">
    <source>
        <dbReference type="ARBA" id="ARBA00023242"/>
    </source>
</evidence>
<dbReference type="Pfam" id="PF06963">
    <property type="entry name" value="FPN1"/>
    <property type="match status" value="1"/>
</dbReference>
<evidence type="ECO:0000256" key="5">
    <source>
        <dbReference type="ARBA" id="ARBA00022989"/>
    </source>
</evidence>
<evidence type="ECO:0000256" key="11">
    <source>
        <dbReference type="SAM" id="MobiDB-lite"/>
    </source>
</evidence>
<dbReference type="InterPro" id="IPR036259">
    <property type="entry name" value="MFS_trans_sf"/>
</dbReference>
<dbReference type="GeneID" id="54324265"/>
<feature type="transmembrane region" description="Helical" evidence="12">
    <location>
        <begin position="126"/>
        <end position="145"/>
    </location>
</feature>
<keyword evidence="8 12" id="KW-0472">Membrane</keyword>